<name>A0ABP6VGE0_9GAMM</name>
<evidence type="ECO:0000313" key="1">
    <source>
        <dbReference type="EMBL" id="GAA3533543.1"/>
    </source>
</evidence>
<dbReference type="EMBL" id="BAABCX010000001">
    <property type="protein sequence ID" value="GAA3533543.1"/>
    <property type="molecule type" value="Genomic_DNA"/>
</dbReference>
<organism evidence="1 2">
    <name type="scientific">Zobellella aerophila</name>
    <dbReference type="NCBI Taxonomy" id="870480"/>
    <lineage>
        <taxon>Bacteria</taxon>
        <taxon>Pseudomonadati</taxon>
        <taxon>Pseudomonadota</taxon>
        <taxon>Gammaproteobacteria</taxon>
        <taxon>Aeromonadales</taxon>
        <taxon>Aeromonadaceae</taxon>
        <taxon>Zobellella</taxon>
    </lineage>
</organism>
<keyword evidence="2" id="KW-1185">Reference proteome</keyword>
<dbReference type="Proteomes" id="UP001500795">
    <property type="component" value="Unassembled WGS sequence"/>
</dbReference>
<gene>
    <name evidence="1" type="ORF">GCM10022394_11280</name>
</gene>
<proteinExistence type="predicted"/>
<accession>A0ABP6VGE0</accession>
<sequence length="59" mass="6921">MRTPLSLLTQVHEHANRLRASEPERDIQDCDDCRLAELWLWLDEQQSKVIPLRRAPAQA</sequence>
<protein>
    <submittedName>
        <fullName evidence="1">Uncharacterized protein</fullName>
    </submittedName>
</protein>
<dbReference type="RefSeq" id="WP_344955607.1">
    <property type="nucleotide sequence ID" value="NZ_BAABCX010000001.1"/>
</dbReference>
<reference evidence="2" key="1">
    <citation type="journal article" date="2019" name="Int. J. Syst. Evol. Microbiol.">
        <title>The Global Catalogue of Microorganisms (GCM) 10K type strain sequencing project: providing services to taxonomists for standard genome sequencing and annotation.</title>
        <authorList>
            <consortium name="The Broad Institute Genomics Platform"/>
            <consortium name="The Broad Institute Genome Sequencing Center for Infectious Disease"/>
            <person name="Wu L."/>
            <person name="Ma J."/>
        </authorList>
    </citation>
    <scope>NUCLEOTIDE SEQUENCE [LARGE SCALE GENOMIC DNA]</scope>
    <source>
        <strain evidence="2">JCM 17110</strain>
    </source>
</reference>
<evidence type="ECO:0000313" key="2">
    <source>
        <dbReference type="Proteomes" id="UP001500795"/>
    </source>
</evidence>
<comment type="caution">
    <text evidence="1">The sequence shown here is derived from an EMBL/GenBank/DDBJ whole genome shotgun (WGS) entry which is preliminary data.</text>
</comment>